<evidence type="ECO:0000313" key="3">
    <source>
        <dbReference type="Proteomes" id="UP000266861"/>
    </source>
</evidence>
<dbReference type="Proteomes" id="UP000266861">
    <property type="component" value="Unassembled WGS sequence"/>
</dbReference>
<name>A0A397J2H6_9GLOM</name>
<accession>A0A397J2H6</accession>
<feature type="compositionally biased region" description="Low complexity" evidence="1">
    <location>
        <begin position="66"/>
        <end position="78"/>
    </location>
</feature>
<dbReference type="EMBL" id="PQFF01000102">
    <property type="protein sequence ID" value="RHZ82495.1"/>
    <property type="molecule type" value="Genomic_DNA"/>
</dbReference>
<evidence type="ECO:0000256" key="1">
    <source>
        <dbReference type="SAM" id="MobiDB-lite"/>
    </source>
</evidence>
<evidence type="ECO:0000313" key="2">
    <source>
        <dbReference type="EMBL" id="RHZ82495.1"/>
    </source>
</evidence>
<proteinExistence type="predicted"/>
<feature type="region of interest" description="Disordered" evidence="1">
    <location>
        <begin position="65"/>
        <end position="100"/>
    </location>
</feature>
<feature type="region of interest" description="Disordered" evidence="1">
    <location>
        <begin position="1"/>
        <end position="27"/>
    </location>
</feature>
<sequence>MNFETKSTRNGLEKFPRKAYKRAGAEKHNSCTSTLNKVNQTAGTNTVNMELSLTKENLLNQDKTVEVNPDTNNNTENNTKGKGKQVEDNATDINTTGGNDVRVETDDIELSGSKQQSRENLKEKIDSIREMHAKIEVEGTQGNNRLTLTRAATNQKRTNNNENGVKFWAGTGIQEHD</sequence>
<gene>
    <name evidence="2" type="ORF">Glove_109g271</name>
</gene>
<protein>
    <submittedName>
        <fullName evidence="2">Uncharacterized protein</fullName>
    </submittedName>
</protein>
<comment type="caution">
    <text evidence="2">The sequence shown here is derived from an EMBL/GenBank/DDBJ whole genome shotgun (WGS) entry which is preliminary data.</text>
</comment>
<feature type="compositionally biased region" description="Polar residues" evidence="1">
    <location>
        <begin position="1"/>
        <end position="10"/>
    </location>
</feature>
<reference evidence="2 3" key="1">
    <citation type="submission" date="2018-08" db="EMBL/GenBank/DDBJ databases">
        <title>Genome and evolution of the arbuscular mycorrhizal fungus Diversispora epigaea (formerly Glomus versiforme) and its bacterial endosymbionts.</title>
        <authorList>
            <person name="Sun X."/>
            <person name="Fei Z."/>
            <person name="Harrison M."/>
        </authorList>
    </citation>
    <scope>NUCLEOTIDE SEQUENCE [LARGE SCALE GENOMIC DNA]</scope>
    <source>
        <strain evidence="2 3">IT104</strain>
    </source>
</reference>
<dbReference type="AlphaFoldDB" id="A0A397J2H6"/>
<organism evidence="2 3">
    <name type="scientific">Diversispora epigaea</name>
    <dbReference type="NCBI Taxonomy" id="1348612"/>
    <lineage>
        <taxon>Eukaryota</taxon>
        <taxon>Fungi</taxon>
        <taxon>Fungi incertae sedis</taxon>
        <taxon>Mucoromycota</taxon>
        <taxon>Glomeromycotina</taxon>
        <taxon>Glomeromycetes</taxon>
        <taxon>Diversisporales</taxon>
        <taxon>Diversisporaceae</taxon>
        <taxon>Diversispora</taxon>
    </lineage>
</organism>
<keyword evidence="3" id="KW-1185">Reference proteome</keyword>